<dbReference type="EMBL" id="JBGFFE010000007">
    <property type="protein sequence ID" value="MEY8763364.1"/>
    <property type="molecule type" value="Genomic_DNA"/>
</dbReference>
<sequence>MFDSASEFARELGVDRKTVINYIKQDKIHAYRYKNKKLYKIPENEKYKIKYLKKPYPKWQKQWTSAEENMLRYSPHLSSKELSDIIKRTAGSIRVHKCIMRKRGTL</sequence>
<reference evidence="1 2" key="1">
    <citation type="submission" date="2024-08" db="EMBL/GenBank/DDBJ databases">
        <title>Clostridium lapicellarii sp. nov., and Clostridium renhuaiense sp. nov., two species isolated from the mud in a fermentation cellar used for producing sauce-flavour Chinese liquors.</title>
        <authorList>
            <person name="Yang F."/>
            <person name="Wang H."/>
            <person name="Chen L.Q."/>
            <person name="Zhou N."/>
            <person name="Lu J.J."/>
            <person name="Pu X.X."/>
            <person name="Wan B."/>
            <person name="Wang L."/>
            <person name="Liu S.J."/>
        </authorList>
    </citation>
    <scope>NUCLEOTIDE SEQUENCE [LARGE SCALE GENOMIC DNA]</scope>
    <source>
        <strain evidence="1 2">MT-113</strain>
    </source>
</reference>
<proteinExistence type="predicted"/>
<evidence type="ECO:0000313" key="2">
    <source>
        <dbReference type="Proteomes" id="UP001565220"/>
    </source>
</evidence>
<name>A0ABV4DVU0_9CLOT</name>
<comment type="caution">
    <text evidence="1">The sequence shown here is derived from an EMBL/GenBank/DDBJ whole genome shotgun (WGS) entry which is preliminary data.</text>
</comment>
<evidence type="ECO:0000313" key="1">
    <source>
        <dbReference type="EMBL" id="MEY8763364.1"/>
    </source>
</evidence>
<protein>
    <submittedName>
        <fullName evidence="1">Helix-turn-helix domain-containing protein</fullName>
    </submittedName>
</protein>
<dbReference type="RefSeq" id="WP_369868768.1">
    <property type="nucleotide sequence ID" value="NZ_JBGFFE010000007.1"/>
</dbReference>
<dbReference type="Proteomes" id="UP001565220">
    <property type="component" value="Unassembled WGS sequence"/>
</dbReference>
<keyword evidence="2" id="KW-1185">Reference proteome</keyword>
<accession>A0ABV4DVU0</accession>
<gene>
    <name evidence="1" type="ORF">AB8S09_06880</name>
</gene>
<organism evidence="1 2">
    <name type="scientific">Clostridium lapidicellarium</name>
    <dbReference type="NCBI Taxonomy" id="3240931"/>
    <lineage>
        <taxon>Bacteria</taxon>
        <taxon>Bacillati</taxon>
        <taxon>Bacillota</taxon>
        <taxon>Clostridia</taxon>
        <taxon>Eubacteriales</taxon>
        <taxon>Clostridiaceae</taxon>
        <taxon>Clostridium</taxon>
    </lineage>
</organism>